<comment type="caution">
    <text evidence="9">The sequence shown here is derived from an EMBL/GenBank/DDBJ whole genome shotgun (WGS) entry which is preliminary data.</text>
</comment>
<evidence type="ECO:0000256" key="8">
    <source>
        <dbReference type="SAM" id="Phobius"/>
    </source>
</evidence>
<evidence type="ECO:0000256" key="5">
    <source>
        <dbReference type="ARBA" id="ARBA00022692"/>
    </source>
</evidence>
<keyword evidence="6 8" id="KW-1133">Transmembrane helix</keyword>
<evidence type="ECO:0000256" key="2">
    <source>
        <dbReference type="ARBA" id="ARBA00009212"/>
    </source>
</evidence>
<dbReference type="Pfam" id="PF04066">
    <property type="entry name" value="MrpF_PhaF"/>
    <property type="match status" value="1"/>
</dbReference>
<dbReference type="AlphaFoldDB" id="A0A2V3ZU04"/>
<dbReference type="RefSeq" id="WP_114611641.1">
    <property type="nucleotide sequence ID" value="NZ_QFWX01000001.1"/>
</dbReference>
<proteinExistence type="inferred from homology"/>
<reference evidence="10" key="1">
    <citation type="submission" date="2018-05" db="EMBL/GenBank/DDBJ databases">
        <authorList>
            <person name="Lu D."/>
        </authorList>
    </citation>
    <scope>NUCLEOTIDE SEQUENCE [LARGE SCALE GENOMIC DNA]</scope>
    <source>
        <strain evidence="10">F01</strain>
    </source>
</reference>
<evidence type="ECO:0000256" key="3">
    <source>
        <dbReference type="ARBA" id="ARBA00022448"/>
    </source>
</evidence>
<evidence type="ECO:0000256" key="6">
    <source>
        <dbReference type="ARBA" id="ARBA00022989"/>
    </source>
</evidence>
<dbReference type="GO" id="GO:0005886">
    <property type="term" value="C:plasma membrane"/>
    <property type="evidence" value="ECO:0007669"/>
    <property type="project" value="UniProtKB-SubCell"/>
</dbReference>
<evidence type="ECO:0000256" key="7">
    <source>
        <dbReference type="ARBA" id="ARBA00023136"/>
    </source>
</evidence>
<keyword evidence="4" id="KW-1003">Cell membrane</keyword>
<dbReference type="InterPro" id="IPR007208">
    <property type="entry name" value="MrpF/PhaF-like"/>
</dbReference>
<comment type="similarity">
    <text evidence="2">Belongs to the CPA3 antiporters (TC 2.A.63) subunit F family.</text>
</comment>
<dbReference type="EMBL" id="QFWX01000001">
    <property type="protein sequence ID" value="PXX93716.1"/>
    <property type="molecule type" value="Genomic_DNA"/>
</dbReference>
<dbReference type="PANTHER" id="PTHR34702:SF1">
    <property type="entry name" value="NA(+)_H(+) ANTIPORTER SUBUNIT F"/>
    <property type="match status" value="1"/>
</dbReference>
<organism evidence="9 10">
    <name type="scientific">Marinobacter vulgaris</name>
    <dbReference type="NCBI Taxonomy" id="1928331"/>
    <lineage>
        <taxon>Bacteria</taxon>
        <taxon>Pseudomonadati</taxon>
        <taxon>Pseudomonadota</taxon>
        <taxon>Gammaproteobacteria</taxon>
        <taxon>Pseudomonadales</taxon>
        <taxon>Marinobacteraceae</taxon>
        <taxon>Marinobacter</taxon>
    </lineage>
</organism>
<dbReference type="Proteomes" id="UP000253987">
    <property type="component" value="Unassembled WGS sequence"/>
</dbReference>
<name>A0A2V3ZU04_9GAMM</name>
<dbReference type="OrthoDB" id="6170784at2"/>
<gene>
    <name evidence="9" type="ORF">DIT71_02640</name>
</gene>
<comment type="subcellular location">
    <subcellularLocation>
        <location evidence="1">Cell membrane</location>
        <topology evidence="1">Multi-pass membrane protein</topology>
    </subcellularLocation>
</comment>
<feature type="transmembrane region" description="Helical" evidence="8">
    <location>
        <begin position="6"/>
        <end position="24"/>
    </location>
</feature>
<evidence type="ECO:0000256" key="4">
    <source>
        <dbReference type="ARBA" id="ARBA00022475"/>
    </source>
</evidence>
<feature type="transmembrane region" description="Helical" evidence="8">
    <location>
        <begin position="36"/>
        <end position="56"/>
    </location>
</feature>
<reference evidence="9 10" key="2">
    <citation type="submission" date="2018-06" db="EMBL/GenBank/DDBJ databases">
        <title>Marinobactersediminissp. nov, a moderately halophilic bacterium isolated from marine solar saltern.</title>
        <authorList>
            <person name="Zhang Y."/>
        </authorList>
    </citation>
    <scope>NUCLEOTIDE SEQUENCE [LARGE SCALE GENOMIC DNA]</scope>
    <source>
        <strain evidence="9 10">F01</strain>
    </source>
</reference>
<keyword evidence="7 8" id="KW-0472">Membrane</keyword>
<accession>A0A2V3ZU04</accession>
<evidence type="ECO:0000313" key="9">
    <source>
        <dbReference type="EMBL" id="PXX93716.1"/>
    </source>
</evidence>
<sequence>MTLTLNTVAVFLLGNLLVAFVRIWRGPHPADRMLASQLFGTTGVALLLVLAEAQGMPSLRDVALILALLSVLAVVGFVTRRGLRENGHD</sequence>
<dbReference type="PANTHER" id="PTHR34702">
    <property type="entry name" value="NA(+)/H(+) ANTIPORTER SUBUNIT F1"/>
    <property type="match status" value="1"/>
</dbReference>
<keyword evidence="3" id="KW-0813">Transport</keyword>
<evidence type="ECO:0000313" key="10">
    <source>
        <dbReference type="Proteomes" id="UP000253987"/>
    </source>
</evidence>
<evidence type="ECO:0000256" key="1">
    <source>
        <dbReference type="ARBA" id="ARBA00004651"/>
    </source>
</evidence>
<dbReference type="GO" id="GO:0015385">
    <property type="term" value="F:sodium:proton antiporter activity"/>
    <property type="evidence" value="ECO:0007669"/>
    <property type="project" value="TreeGrafter"/>
</dbReference>
<keyword evidence="10" id="KW-1185">Reference proteome</keyword>
<protein>
    <submittedName>
        <fullName evidence="9">pH regulation protein F</fullName>
    </submittedName>
</protein>
<feature type="transmembrane region" description="Helical" evidence="8">
    <location>
        <begin position="62"/>
        <end position="79"/>
    </location>
</feature>
<keyword evidence="5 8" id="KW-0812">Transmembrane</keyword>